<keyword evidence="4 9" id="KW-0418">Kinase</keyword>
<dbReference type="Proteomes" id="UP000218785">
    <property type="component" value="Chromosome"/>
</dbReference>
<evidence type="ECO:0000313" key="9">
    <source>
        <dbReference type="EMBL" id="BAY97312.1"/>
    </source>
</evidence>
<dbReference type="InterPro" id="IPR003594">
    <property type="entry name" value="HATPase_dom"/>
</dbReference>
<evidence type="ECO:0000256" key="5">
    <source>
        <dbReference type="ARBA" id="ARBA00023012"/>
    </source>
</evidence>
<feature type="modified residue" description="4-aspartylphosphate" evidence="6">
    <location>
        <position position="64"/>
    </location>
</feature>
<evidence type="ECO:0000256" key="4">
    <source>
        <dbReference type="ARBA" id="ARBA00022777"/>
    </source>
</evidence>
<dbReference type="Gene3D" id="3.30.565.10">
    <property type="entry name" value="Histidine kinase-like ATPase, C-terminal domain"/>
    <property type="match status" value="1"/>
</dbReference>
<dbReference type="SMART" id="SM00448">
    <property type="entry name" value="REC"/>
    <property type="match status" value="1"/>
</dbReference>
<evidence type="ECO:0000313" key="10">
    <source>
        <dbReference type="Proteomes" id="UP000218785"/>
    </source>
</evidence>
<dbReference type="Pfam" id="PF02518">
    <property type="entry name" value="HATPase_c"/>
    <property type="match status" value="1"/>
</dbReference>
<dbReference type="SUPFAM" id="SSF52172">
    <property type="entry name" value="CheY-like"/>
    <property type="match status" value="1"/>
</dbReference>
<proteinExistence type="predicted"/>
<protein>
    <recommendedName>
        <fullName evidence="2">histidine kinase</fullName>
        <ecNumber evidence="2">2.7.13.3</ecNumber>
    </recommendedName>
</protein>
<dbReference type="InterPro" id="IPR036890">
    <property type="entry name" value="HATPase_C_sf"/>
</dbReference>
<gene>
    <name evidence="9" type="ORF">NIES37_12500</name>
</gene>
<dbReference type="Gene3D" id="3.40.50.2300">
    <property type="match status" value="1"/>
</dbReference>
<dbReference type="GO" id="GO:0000155">
    <property type="term" value="F:phosphorelay sensor kinase activity"/>
    <property type="evidence" value="ECO:0007669"/>
    <property type="project" value="InterPro"/>
</dbReference>
<name>A0A1Z4MV06_9CYAN</name>
<evidence type="ECO:0000256" key="3">
    <source>
        <dbReference type="ARBA" id="ARBA00022679"/>
    </source>
</evidence>
<dbReference type="GO" id="GO:0009927">
    <property type="term" value="F:histidine phosphotransfer kinase activity"/>
    <property type="evidence" value="ECO:0007669"/>
    <property type="project" value="TreeGrafter"/>
</dbReference>
<evidence type="ECO:0000259" key="7">
    <source>
        <dbReference type="PROSITE" id="PS50109"/>
    </source>
</evidence>
<dbReference type="PROSITE" id="PS50110">
    <property type="entry name" value="RESPONSE_REGULATORY"/>
    <property type="match status" value="1"/>
</dbReference>
<dbReference type="EMBL" id="AP018248">
    <property type="protein sequence ID" value="BAY97312.1"/>
    <property type="molecule type" value="Genomic_DNA"/>
</dbReference>
<dbReference type="SUPFAM" id="SSF55874">
    <property type="entry name" value="ATPase domain of HSP90 chaperone/DNA topoisomerase II/histidine kinase"/>
    <property type="match status" value="1"/>
</dbReference>
<organism evidence="9 10">
    <name type="scientific">Tolypothrix tenuis PCC 7101</name>
    <dbReference type="NCBI Taxonomy" id="231146"/>
    <lineage>
        <taxon>Bacteria</taxon>
        <taxon>Bacillati</taxon>
        <taxon>Cyanobacteriota</taxon>
        <taxon>Cyanophyceae</taxon>
        <taxon>Nostocales</taxon>
        <taxon>Tolypothrichaceae</taxon>
        <taxon>Tolypothrix</taxon>
    </lineage>
</organism>
<dbReference type="SMART" id="SM00387">
    <property type="entry name" value="HATPase_c"/>
    <property type="match status" value="1"/>
</dbReference>
<dbReference type="InterPro" id="IPR004358">
    <property type="entry name" value="Sig_transdc_His_kin-like_C"/>
</dbReference>
<dbReference type="EC" id="2.7.13.3" evidence="2"/>
<dbReference type="InterPro" id="IPR011006">
    <property type="entry name" value="CheY-like_superfamily"/>
</dbReference>
<accession>A0A1Z4MV06</accession>
<keyword evidence="10" id="KW-1185">Reference proteome</keyword>
<keyword evidence="3" id="KW-0808">Transferase</keyword>
<dbReference type="SUPFAM" id="SSF47384">
    <property type="entry name" value="Homodimeric domain of signal transducing histidine kinase"/>
    <property type="match status" value="1"/>
</dbReference>
<dbReference type="PROSITE" id="PS50109">
    <property type="entry name" value="HIS_KIN"/>
    <property type="match status" value="1"/>
</dbReference>
<dbReference type="InterPro" id="IPR036097">
    <property type="entry name" value="HisK_dim/P_sf"/>
</dbReference>
<dbReference type="InterPro" id="IPR005467">
    <property type="entry name" value="His_kinase_dom"/>
</dbReference>
<keyword evidence="6" id="KW-0597">Phosphoprotein</keyword>
<dbReference type="CDD" id="cd19920">
    <property type="entry name" value="REC_PA4781-like"/>
    <property type="match status" value="1"/>
</dbReference>
<dbReference type="PANTHER" id="PTHR43047">
    <property type="entry name" value="TWO-COMPONENT HISTIDINE PROTEIN KINASE"/>
    <property type="match status" value="1"/>
</dbReference>
<dbReference type="PANTHER" id="PTHR43047:SF72">
    <property type="entry name" value="OSMOSENSING HISTIDINE PROTEIN KINASE SLN1"/>
    <property type="match status" value="1"/>
</dbReference>
<sequence>MTTDHPMTNNQSREFVLVVDDNPTNLSLLRQVLKEAGFQVRLAEDGKSAIEQVERALPILILLDVQMPVMDGFETCTRLKDNPKTRDIPVIFMTALSDISNKLKGLSLGAVDYITKPFEQQEVLARVMVHWRMHKLTQKLQHLTETLEEQVAERTASLQQAQIRLVQQEKLSTLGELVAGVAHEMNNPISCLVNNIPEAKEHISTLLQALALYQSEVKQPSALLQQSLEDLDLEFVAEDLPNLLGSMHLSTDRIKEISLALRTFSRIDNTSKIPFDLHQGLDSTLLILQHRLKALGKRPAIQVIKQYGVLPLVECYPGQINQVFMNLFANAIDALEEANQQLGIEENRENPNCITITTSLKDQQMVEIHIADSGIGMSEDIRSRIFDHSFTTKGIGKGTGLGLAIAHQIVVEKHQGHIDVYSQLGRGTTFVLTLPIHGQFG</sequence>
<feature type="domain" description="Response regulatory" evidence="8">
    <location>
        <begin position="15"/>
        <end position="131"/>
    </location>
</feature>
<evidence type="ECO:0000259" key="8">
    <source>
        <dbReference type="PROSITE" id="PS50110"/>
    </source>
</evidence>
<dbReference type="KEGG" id="ttq:NIES37_12500"/>
<dbReference type="Pfam" id="PF00072">
    <property type="entry name" value="Response_reg"/>
    <property type="match status" value="1"/>
</dbReference>
<keyword evidence="5" id="KW-0902">Two-component regulatory system</keyword>
<dbReference type="AlphaFoldDB" id="A0A1Z4MV06"/>
<comment type="catalytic activity">
    <reaction evidence="1">
        <text>ATP + protein L-histidine = ADP + protein N-phospho-L-histidine.</text>
        <dbReference type="EC" id="2.7.13.3"/>
    </reaction>
</comment>
<evidence type="ECO:0000256" key="2">
    <source>
        <dbReference type="ARBA" id="ARBA00012438"/>
    </source>
</evidence>
<reference evidence="9 10" key="1">
    <citation type="submission" date="2017-06" db="EMBL/GenBank/DDBJ databases">
        <title>Genome sequencing of cyanobaciteial culture collection at National Institute for Environmental Studies (NIES).</title>
        <authorList>
            <person name="Hirose Y."/>
            <person name="Shimura Y."/>
            <person name="Fujisawa T."/>
            <person name="Nakamura Y."/>
            <person name="Kawachi M."/>
        </authorList>
    </citation>
    <scope>NUCLEOTIDE SEQUENCE [LARGE SCALE GENOMIC DNA]</scope>
    <source>
        <strain evidence="9 10">NIES-37</strain>
    </source>
</reference>
<dbReference type="Gene3D" id="1.10.287.130">
    <property type="match status" value="1"/>
</dbReference>
<evidence type="ECO:0000256" key="6">
    <source>
        <dbReference type="PROSITE-ProRule" id="PRU00169"/>
    </source>
</evidence>
<evidence type="ECO:0000256" key="1">
    <source>
        <dbReference type="ARBA" id="ARBA00000085"/>
    </source>
</evidence>
<dbReference type="PRINTS" id="PR00344">
    <property type="entry name" value="BCTRLSENSOR"/>
</dbReference>
<feature type="domain" description="Histidine kinase" evidence="7">
    <location>
        <begin position="180"/>
        <end position="438"/>
    </location>
</feature>
<dbReference type="InterPro" id="IPR001789">
    <property type="entry name" value="Sig_transdc_resp-reg_receiver"/>
</dbReference>
<dbReference type="GO" id="GO:0005886">
    <property type="term" value="C:plasma membrane"/>
    <property type="evidence" value="ECO:0007669"/>
    <property type="project" value="TreeGrafter"/>
</dbReference>